<evidence type="ECO:0000259" key="2">
    <source>
        <dbReference type="Pfam" id="PF07859"/>
    </source>
</evidence>
<dbReference type="OrthoDB" id="408631at2759"/>
<dbReference type="InterPro" id="IPR050466">
    <property type="entry name" value="Carboxylest/Gibb_receptor"/>
</dbReference>
<evidence type="ECO:0000313" key="3">
    <source>
        <dbReference type="EMBL" id="GER56658.1"/>
    </source>
</evidence>
<name>A0A5A7RHS1_STRAF</name>
<evidence type="ECO:0000313" key="4">
    <source>
        <dbReference type="Proteomes" id="UP000325081"/>
    </source>
</evidence>
<dbReference type="Pfam" id="PF07859">
    <property type="entry name" value="Abhydrolase_3"/>
    <property type="match status" value="1"/>
</dbReference>
<dbReference type="InterPro" id="IPR013094">
    <property type="entry name" value="AB_hydrolase_3"/>
</dbReference>
<dbReference type="AlphaFoldDB" id="A0A5A7RHS1"/>
<comment type="similarity">
    <text evidence="1">Belongs to the 'GDXG' lipolytic enzyme family.</text>
</comment>
<dbReference type="PANTHER" id="PTHR23024">
    <property type="entry name" value="ARYLACETAMIDE DEACETYLASE"/>
    <property type="match status" value="1"/>
</dbReference>
<comment type="caution">
    <text evidence="3">The sequence shown here is derived from an EMBL/GenBank/DDBJ whole genome shotgun (WGS) entry which is preliminary data.</text>
</comment>
<organism evidence="3 4">
    <name type="scientific">Striga asiatica</name>
    <name type="common">Asiatic witchweed</name>
    <name type="synonym">Buchnera asiatica</name>
    <dbReference type="NCBI Taxonomy" id="4170"/>
    <lineage>
        <taxon>Eukaryota</taxon>
        <taxon>Viridiplantae</taxon>
        <taxon>Streptophyta</taxon>
        <taxon>Embryophyta</taxon>
        <taxon>Tracheophyta</taxon>
        <taxon>Spermatophyta</taxon>
        <taxon>Magnoliopsida</taxon>
        <taxon>eudicotyledons</taxon>
        <taxon>Gunneridae</taxon>
        <taxon>Pentapetalae</taxon>
        <taxon>asterids</taxon>
        <taxon>lamiids</taxon>
        <taxon>Lamiales</taxon>
        <taxon>Orobanchaceae</taxon>
        <taxon>Buchnereae</taxon>
        <taxon>Striga</taxon>
    </lineage>
</organism>
<dbReference type="PANTHER" id="PTHR23024:SF479">
    <property type="entry name" value="CARBOXYLESTERASE 2-RELATED"/>
    <property type="match status" value="1"/>
</dbReference>
<keyword evidence="3" id="KW-0378">Hydrolase</keyword>
<gene>
    <name evidence="3" type="ORF">STAS_34405</name>
</gene>
<proteinExistence type="inferred from homology"/>
<accession>A0A5A7RHS1</accession>
<dbReference type="InterPro" id="IPR029058">
    <property type="entry name" value="AB_hydrolase_fold"/>
</dbReference>
<evidence type="ECO:0000256" key="1">
    <source>
        <dbReference type="ARBA" id="ARBA00010515"/>
    </source>
</evidence>
<dbReference type="EMBL" id="BKCP01012737">
    <property type="protein sequence ID" value="GER56658.1"/>
    <property type="molecule type" value="Genomic_DNA"/>
</dbReference>
<dbReference type="Gene3D" id="3.40.50.1820">
    <property type="entry name" value="alpha/beta hydrolase"/>
    <property type="match status" value="1"/>
</dbReference>
<reference evidence="4" key="1">
    <citation type="journal article" date="2019" name="Curr. Biol.">
        <title>Genome Sequence of Striga asiatica Provides Insight into the Evolution of Plant Parasitism.</title>
        <authorList>
            <person name="Yoshida S."/>
            <person name="Kim S."/>
            <person name="Wafula E.K."/>
            <person name="Tanskanen J."/>
            <person name="Kim Y.M."/>
            <person name="Honaas L."/>
            <person name="Yang Z."/>
            <person name="Spallek T."/>
            <person name="Conn C.E."/>
            <person name="Ichihashi Y."/>
            <person name="Cheong K."/>
            <person name="Cui S."/>
            <person name="Der J.P."/>
            <person name="Gundlach H."/>
            <person name="Jiao Y."/>
            <person name="Hori C."/>
            <person name="Ishida J.K."/>
            <person name="Kasahara H."/>
            <person name="Kiba T."/>
            <person name="Kim M.S."/>
            <person name="Koo N."/>
            <person name="Laohavisit A."/>
            <person name="Lee Y.H."/>
            <person name="Lumba S."/>
            <person name="McCourt P."/>
            <person name="Mortimer J.C."/>
            <person name="Mutuku J.M."/>
            <person name="Nomura T."/>
            <person name="Sasaki-Sekimoto Y."/>
            <person name="Seto Y."/>
            <person name="Wang Y."/>
            <person name="Wakatake T."/>
            <person name="Sakakibara H."/>
            <person name="Demura T."/>
            <person name="Yamaguchi S."/>
            <person name="Yoneyama K."/>
            <person name="Manabe R.I."/>
            <person name="Nelson D.C."/>
            <person name="Schulman A.H."/>
            <person name="Timko M.P."/>
            <person name="dePamphilis C.W."/>
            <person name="Choi D."/>
            <person name="Shirasu K."/>
        </authorList>
    </citation>
    <scope>NUCLEOTIDE SEQUENCE [LARGE SCALE GENOMIC DNA]</scope>
    <source>
        <strain evidence="4">cv. UVA1</strain>
    </source>
</reference>
<dbReference type="SUPFAM" id="SSF53474">
    <property type="entry name" value="alpha/beta-Hydrolases"/>
    <property type="match status" value="1"/>
</dbReference>
<feature type="domain" description="Alpha/beta hydrolase fold-3" evidence="2">
    <location>
        <begin position="74"/>
        <end position="138"/>
    </location>
</feature>
<sequence length="146" mass="16161">MDSTPIVLAHDFPPFFRIHSTGRVERYHRHDFVPPSHEPLTGVASKDVPISPENGATARIYLPTADPDRKLPLLVYIHGGGFCIESAFSSMYHRYVNAFASRSRSVVVSVEYRLALEHPIPACYEDAHAVVEWIGSHSGPEPGPDA</sequence>
<keyword evidence="4" id="KW-1185">Reference proteome</keyword>
<protein>
    <submittedName>
        <fullName evidence="3">Alpha/beta-Hydrolases superfamily protein</fullName>
    </submittedName>
</protein>
<dbReference type="GO" id="GO:0016787">
    <property type="term" value="F:hydrolase activity"/>
    <property type="evidence" value="ECO:0007669"/>
    <property type="project" value="UniProtKB-KW"/>
</dbReference>
<dbReference type="Proteomes" id="UP000325081">
    <property type="component" value="Unassembled WGS sequence"/>
</dbReference>